<dbReference type="WBParaSite" id="SPAL_0001223800.1">
    <property type="protein sequence ID" value="SPAL_0001223800.1"/>
    <property type="gene ID" value="SPAL_0001223800"/>
</dbReference>
<organism evidence="2 3">
    <name type="scientific">Strongyloides papillosus</name>
    <name type="common">Intestinal threadworm</name>
    <dbReference type="NCBI Taxonomy" id="174720"/>
    <lineage>
        <taxon>Eukaryota</taxon>
        <taxon>Metazoa</taxon>
        <taxon>Ecdysozoa</taxon>
        <taxon>Nematoda</taxon>
        <taxon>Chromadorea</taxon>
        <taxon>Rhabditida</taxon>
        <taxon>Tylenchina</taxon>
        <taxon>Panagrolaimomorpha</taxon>
        <taxon>Strongyloidoidea</taxon>
        <taxon>Strongyloididae</taxon>
        <taxon>Strongyloides</taxon>
    </lineage>
</organism>
<accession>A0A0N5C2M8</accession>
<evidence type="ECO:0000256" key="1">
    <source>
        <dbReference type="SAM" id="Phobius"/>
    </source>
</evidence>
<dbReference type="Proteomes" id="UP000046392">
    <property type="component" value="Unplaced"/>
</dbReference>
<keyword evidence="1" id="KW-1133">Transmembrane helix</keyword>
<evidence type="ECO:0000313" key="3">
    <source>
        <dbReference type="WBParaSite" id="SPAL_0001223800.1"/>
    </source>
</evidence>
<dbReference type="AlphaFoldDB" id="A0A0N5C2M8"/>
<keyword evidence="2" id="KW-1185">Reference proteome</keyword>
<name>A0A0N5C2M8_STREA</name>
<reference evidence="3" key="1">
    <citation type="submission" date="2017-02" db="UniProtKB">
        <authorList>
            <consortium name="WormBaseParasite"/>
        </authorList>
    </citation>
    <scope>IDENTIFICATION</scope>
</reference>
<keyword evidence="1" id="KW-0472">Membrane</keyword>
<protein>
    <submittedName>
        <fullName evidence="3">Uncharacterized protein</fullName>
    </submittedName>
</protein>
<evidence type="ECO:0000313" key="2">
    <source>
        <dbReference type="Proteomes" id="UP000046392"/>
    </source>
</evidence>
<proteinExistence type="predicted"/>
<sequence length="156" mass="17789">MRVFKTLTVFIIISISIIVKIYATQFYLSATGTPKCLFKTAPSSEERVKVQLGINGSDRRFQHKIGTCGESITVKGPFDSSVINSGKIYVNYTHTYKKIIKKVTYKIPDDCQTSGGYGSRRRSNNYYCNLKSYNDLLNEQFCNRFFGFITGCFTLY</sequence>
<keyword evidence="1" id="KW-0812">Transmembrane</keyword>
<feature type="transmembrane region" description="Helical" evidence="1">
    <location>
        <begin position="7"/>
        <end position="28"/>
    </location>
</feature>